<evidence type="ECO:0000313" key="2">
    <source>
        <dbReference type="EMBL" id="REC63109.1"/>
    </source>
</evidence>
<organism evidence="2 3">
    <name type="scientific">Chryseobacterium pennae</name>
    <dbReference type="NCBI Taxonomy" id="2258962"/>
    <lineage>
        <taxon>Bacteria</taxon>
        <taxon>Pseudomonadati</taxon>
        <taxon>Bacteroidota</taxon>
        <taxon>Flavobacteriia</taxon>
        <taxon>Flavobacteriales</taxon>
        <taxon>Weeksellaceae</taxon>
        <taxon>Chryseobacterium group</taxon>
        <taxon>Chryseobacterium</taxon>
    </lineage>
</organism>
<sequence>MIVIKKISLIKQQFFFLTLLSVLNVLALLYDNAKIMLYYGSLLSSILLIGVSAFEMFRYRNNNSALRKNILYIFLAIWTLYMSLKGFEFSYDYIRSITLSPYVLFPYLLMFFTRFFRIEDFQDVLKCIHVVNIFYLATMILTLIVDSHMLVMTGYIEDSIKYLCFPNFFLFLSFSKLTKKQKIVSVIVFVVGFLIAVMAARRSLVWIFSWTFMLFIFINYLNKSASKLKKLMLIIMTLVMGFGAIIVYNLFFETLFGELAERLDADSRGAVLRDFNKDMDTMSWIIGRGISGEYNLYETDYIFGIDDELSDTRNIVEAGYLNLILKGGYVYIIPFGLIILIALRNGIFKSKNYYLKVCSGFLILYVVETIPAGVLMFNIRFFLVWYCIAMCWNKKIVNATDQEIERHLV</sequence>
<feature type="transmembrane region" description="Helical" evidence="1">
    <location>
        <begin position="205"/>
        <end position="221"/>
    </location>
</feature>
<dbReference type="RefSeq" id="WP_115970187.1">
    <property type="nucleotide sequence ID" value="NZ_QNVT01000005.1"/>
</dbReference>
<feature type="transmembrane region" description="Helical" evidence="1">
    <location>
        <begin position="159"/>
        <end position="175"/>
    </location>
</feature>
<accession>A0A3D9CBH7</accession>
<evidence type="ECO:0000313" key="3">
    <source>
        <dbReference type="Proteomes" id="UP000256686"/>
    </source>
</evidence>
<name>A0A3D9CBH7_9FLAO</name>
<keyword evidence="1" id="KW-1133">Transmembrane helix</keyword>
<gene>
    <name evidence="2" type="ORF">DRF65_07755</name>
</gene>
<keyword evidence="1" id="KW-0472">Membrane</keyword>
<reference evidence="3" key="1">
    <citation type="submission" date="2018-06" db="EMBL/GenBank/DDBJ databases">
        <authorList>
            <person name="Lum Nde A."/>
            <person name="Hugo C."/>
        </authorList>
    </citation>
    <scope>NUCLEOTIDE SEQUENCE [LARGE SCALE GENOMIC DNA]</scope>
    <source>
        <strain evidence="3">1_F178</strain>
    </source>
</reference>
<proteinExistence type="predicted"/>
<feature type="transmembrane region" description="Helical" evidence="1">
    <location>
        <begin position="12"/>
        <end position="30"/>
    </location>
</feature>
<feature type="transmembrane region" description="Helical" evidence="1">
    <location>
        <begin position="36"/>
        <end position="57"/>
    </location>
</feature>
<feature type="transmembrane region" description="Helical" evidence="1">
    <location>
        <begin position="69"/>
        <end position="87"/>
    </location>
</feature>
<feature type="transmembrane region" description="Helical" evidence="1">
    <location>
        <begin position="182"/>
        <end position="199"/>
    </location>
</feature>
<dbReference type="Proteomes" id="UP000256686">
    <property type="component" value="Unassembled WGS sequence"/>
</dbReference>
<feature type="transmembrane region" description="Helical" evidence="1">
    <location>
        <begin position="360"/>
        <end position="386"/>
    </location>
</feature>
<feature type="transmembrane region" description="Helical" evidence="1">
    <location>
        <begin position="329"/>
        <end position="348"/>
    </location>
</feature>
<feature type="transmembrane region" description="Helical" evidence="1">
    <location>
        <begin position="124"/>
        <end position="144"/>
    </location>
</feature>
<dbReference type="EMBL" id="QNVT01000005">
    <property type="protein sequence ID" value="REC63109.1"/>
    <property type="molecule type" value="Genomic_DNA"/>
</dbReference>
<evidence type="ECO:0008006" key="4">
    <source>
        <dbReference type="Google" id="ProtNLM"/>
    </source>
</evidence>
<keyword evidence="3" id="KW-1185">Reference proteome</keyword>
<dbReference type="AlphaFoldDB" id="A0A3D9CBH7"/>
<feature type="transmembrane region" description="Helical" evidence="1">
    <location>
        <begin position="93"/>
        <end position="112"/>
    </location>
</feature>
<evidence type="ECO:0000256" key="1">
    <source>
        <dbReference type="SAM" id="Phobius"/>
    </source>
</evidence>
<comment type="caution">
    <text evidence="2">The sequence shown here is derived from an EMBL/GenBank/DDBJ whole genome shotgun (WGS) entry which is preliminary data.</text>
</comment>
<keyword evidence="1" id="KW-0812">Transmembrane</keyword>
<protein>
    <recommendedName>
        <fullName evidence="4">O-antigen ligase domain-containing protein</fullName>
    </recommendedName>
</protein>
<feature type="transmembrane region" description="Helical" evidence="1">
    <location>
        <begin position="233"/>
        <end position="252"/>
    </location>
</feature>